<organism evidence="2 3">
    <name type="scientific">Toxoplasma gondii GAB2-2007-GAL-DOM2</name>
    <dbReference type="NCBI Taxonomy" id="1130820"/>
    <lineage>
        <taxon>Eukaryota</taxon>
        <taxon>Sar</taxon>
        <taxon>Alveolata</taxon>
        <taxon>Apicomplexa</taxon>
        <taxon>Conoidasida</taxon>
        <taxon>Coccidia</taxon>
        <taxon>Eucoccidiorida</taxon>
        <taxon>Eimeriorina</taxon>
        <taxon>Sarcocystidae</taxon>
        <taxon>Toxoplasma</taxon>
    </lineage>
</organism>
<dbReference type="VEuPathDB" id="ToxoDB:TGDOM2_259610"/>
<accession>A0A086JPG1</accession>
<dbReference type="Proteomes" id="UP000028837">
    <property type="component" value="Unassembled WGS sequence"/>
</dbReference>
<dbReference type="OrthoDB" id="329226at2759"/>
<proteinExistence type="predicted"/>
<dbReference type="AlphaFoldDB" id="A0A086JPG1"/>
<evidence type="ECO:0000256" key="1">
    <source>
        <dbReference type="SAM" id="MobiDB-lite"/>
    </source>
</evidence>
<sequence>MAEERQPVSSKAPGRLTRREAVELSSRMQTWIRSTRYEPTSYEINEFASCWMKTVASGGLVGMLATTAFRRNLGTQLATFLIGSTIGSTLISPTHQRRQWENIMERPGSELGRAAKSVLSELRGSGDYRSIASPNRMNFSGPLRHDMLPDSGRYSAKAVAPVLAQRPEEPKRTTVVVQRSSEPATARLERQLTSLGESGPERNLSARDYEGSLEGEPGTQLSSKENSLEEVHSAQNGWHIPNASDAWQPVNLGQNSADRAETESTKPELLHVAAAPTYRTWDEIRSEAMSGRRHSNTWDELRAKLQHSSISPPTATGGTEHRI</sequence>
<comment type="caution">
    <text evidence="2">The sequence shown here is derived from an EMBL/GenBank/DDBJ whole genome shotgun (WGS) entry which is preliminary data.</text>
</comment>
<feature type="region of interest" description="Disordered" evidence="1">
    <location>
        <begin position="166"/>
        <end position="225"/>
    </location>
</feature>
<evidence type="ECO:0000313" key="2">
    <source>
        <dbReference type="EMBL" id="KFG34029.1"/>
    </source>
</evidence>
<gene>
    <name evidence="2" type="ORF">TGDOM2_259610</name>
</gene>
<evidence type="ECO:0000313" key="3">
    <source>
        <dbReference type="Proteomes" id="UP000028837"/>
    </source>
</evidence>
<protein>
    <submittedName>
        <fullName evidence="2">Uncharacterized protein</fullName>
    </submittedName>
</protein>
<reference evidence="2 3" key="1">
    <citation type="submission" date="2014-02" db="EMBL/GenBank/DDBJ databases">
        <authorList>
            <person name="Sibley D."/>
            <person name="Venepally P."/>
            <person name="Karamycheva S."/>
            <person name="Hadjithomas M."/>
            <person name="Khan A."/>
            <person name="Brunk B."/>
            <person name="Roos D."/>
            <person name="Caler E."/>
            <person name="Lorenzi H."/>
        </authorList>
    </citation>
    <scope>NUCLEOTIDE SEQUENCE [LARGE SCALE GENOMIC DNA]</scope>
    <source>
        <strain evidence="2 3">GAB2-2007-GAL-DOM2</strain>
    </source>
</reference>
<dbReference type="EMBL" id="AHZU02001283">
    <property type="protein sequence ID" value="KFG34029.1"/>
    <property type="molecule type" value="Genomic_DNA"/>
</dbReference>
<name>A0A086JPG1_TOXGO</name>